<reference evidence="2 3" key="1">
    <citation type="submission" date="2018-06" db="EMBL/GenBank/DDBJ databases">
        <authorList>
            <consortium name="Pathogen Informatics"/>
            <person name="Doyle S."/>
        </authorList>
    </citation>
    <scope>NUCLEOTIDE SEQUENCE [LARGE SCALE GENOMIC DNA]</scope>
    <source>
        <strain evidence="2 3">NCTC13315</strain>
    </source>
</reference>
<dbReference type="PANTHER" id="PTHR47515:SF2">
    <property type="entry name" value="INTEGRASE CORE DOMAIN PROTEIN"/>
    <property type="match status" value="1"/>
</dbReference>
<evidence type="ECO:0000313" key="2">
    <source>
        <dbReference type="EMBL" id="STX29528.1"/>
    </source>
</evidence>
<dbReference type="AlphaFoldDB" id="A0A378I2Y8"/>
<dbReference type="Proteomes" id="UP000254968">
    <property type="component" value="Unassembled WGS sequence"/>
</dbReference>
<organism evidence="2 3">
    <name type="scientific">Legionella beliardensis</name>
    <dbReference type="NCBI Taxonomy" id="91822"/>
    <lineage>
        <taxon>Bacteria</taxon>
        <taxon>Pseudomonadati</taxon>
        <taxon>Pseudomonadota</taxon>
        <taxon>Gammaproteobacteria</taxon>
        <taxon>Legionellales</taxon>
        <taxon>Legionellaceae</taxon>
        <taxon>Legionella</taxon>
    </lineage>
</organism>
<dbReference type="OrthoDB" id="9774685at2"/>
<proteinExistence type="predicted"/>
<protein>
    <submittedName>
        <fullName evidence="2">Transposase (ISmav2)</fullName>
    </submittedName>
</protein>
<dbReference type="InterPro" id="IPR012337">
    <property type="entry name" value="RNaseH-like_sf"/>
</dbReference>
<dbReference type="InterPro" id="IPR009057">
    <property type="entry name" value="Homeodomain-like_sf"/>
</dbReference>
<keyword evidence="3" id="KW-1185">Reference proteome</keyword>
<dbReference type="InterPro" id="IPR001584">
    <property type="entry name" value="Integrase_cat-core"/>
</dbReference>
<dbReference type="Gene3D" id="3.30.420.10">
    <property type="entry name" value="Ribonuclease H-like superfamily/Ribonuclease H"/>
    <property type="match status" value="1"/>
</dbReference>
<dbReference type="GO" id="GO:0003676">
    <property type="term" value="F:nucleic acid binding"/>
    <property type="evidence" value="ECO:0007669"/>
    <property type="project" value="InterPro"/>
</dbReference>
<dbReference type="SUPFAM" id="SSF53098">
    <property type="entry name" value="Ribonuclease H-like"/>
    <property type="match status" value="1"/>
</dbReference>
<dbReference type="InterPro" id="IPR036397">
    <property type="entry name" value="RNaseH_sf"/>
</dbReference>
<dbReference type="PANTHER" id="PTHR47515">
    <property type="entry name" value="LOW CALCIUM RESPONSE LOCUS PROTEIN T"/>
    <property type="match status" value="1"/>
</dbReference>
<dbReference type="EMBL" id="UGNV01000001">
    <property type="protein sequence ID" value="STX29528.1"/>
    <property type="molecule type" value="Genomic_DNA"/>
</dbReference>
<sequence>MPWKETVAMREKLKFISNYMEKSFASFAELCVFYGISRKTGYKYVKQFEESGIDGLKERSRAPHQHGLKTSGWIEESILSVREKHKTWGGKKIYNWLHQEYPNTAWPAKSTIDDILKRNGLVRKRRARGDVAPYHESFSLCTSPNDVWSIDFKGHFYLGNKRRCYPLTVTDNFSRYLLDIRAFETISSLTTKEALERLFKTYGLPKAIKSDNGVPFASTGIAGLSKLSIWLIKLGIIPERIRKGHPEENGRHERMHLTLKLETTLPPMDNHWAQQRCFDEFRTVFNEERPHEGIDFQRPLWLYSNSARSFPQTLPKIEYDTRHVETRRVRSNGTIKWKGKEIFLSELLIGETIGFIPRSEEQWNLHFSFMPISIFNEREQKMYKI</sequence>
<gene>
    <name evidence="2" type="ORF">NCTC13315_02071</name>
</gene>
<name>A0A378I2Y8_9GAMM</name>
<dbReference type="SUPFAM" id="SSF46689">
    <property type="entry name" value="Homeodomain-like"/>
    <property type="match status" value="1"/>
</dbReference>
<dbReference type="RefSeq" id="WP_115303194.1">
    <property type="nucleotide sequence ID" value="NZ_CAAAHO010000002.1"/>
</dbReference>
<dbReference type="Pfam" id="PF00665">
    <property type="entry name" value="rve"/>
    <property type="match status" value="1"/>
</dbReference>
<evidence type="ECO:0000313" key="3">
    <source>
        <dbReference type="Proteomes" id="UP000254968"/>
    </source>
</evidence>
<dbReference type="GO" id="GO:0015074">
    <property type="term" value="P:DNA integration"/>
    <property type="evidence" value="ECO:0007669"/>
    <property type="project" value="InterPro"/>
</dbReference>
<dbReference type="PROSITE" id="PS50994">
    <property type="entry name" value="INTEGRASE"/>
    <property type="match status" value="1"/>
</dbReference>
<feature type="domain" description="Integrase catalytic" evidence="1">
    <location>
        <begin position="140"/>
        <end position="307"/>
    </location>
</feature>
<dbReference type="Pfam" id="PF13565">
    <property type="entry name" value="HTH_32"/>
    <property type="match status" value="1"/>
</dbReference>
<accession>A0A378I2Y8</accession>
<evidence type="ECO:0000259" key="1">
    <source>
        <dbReference type="PROSITE" id="PS50994"/>
    </source>
</evidence>